<evidence type="ECO:0000256" key="3">
    <source>
        <dbReference type="HAMAP-Rule" id="MF_01077"/>
    </source>
</evidence>
<evidence type="ECO:0000313" key="6">
    <source>
        <dbReference type="EMBL" id="CUU72319.1"/>
    </source>
</evidence>
<organism evidence="8 11">
    <name type="scientific">Campylobacter hyointestinalis subsp. hyointestinalis</name>
    <dbReference type="NCBI Taxonomy" id="91352"/>
    <lineage>
        <taxon>Bacteria</taxon>
        <taxon>Pseudomonadati</taxon>
        <taxon>Campylobacterota</taxon>
        <taxon>Epsilonproteobacteria</taxon>
        <taxon>Campylobacterales</taxon>
        <taxon>Campylobacteraceae</taxon>
        <taxon>Campylobacter</taxon>
    </lineage>
</organism>
<evidence type="ECO:0000313" key="11">
    <source>
        <dbReference type="Proteomes" id="UP000239685"/>
    </source>
</evidence>
<dbReference type="PANTHER" id="PTHR33867">
    <property type="entry name" value="RIBOSOME MATURATION FACTOR RIMP"/>
    <property type="match status" value="1"/>
</dbReference>
<comment type="caution">
    <text evidence="8">The sequence shown here is derived from an EMBL/GenBank/DDBJ whole genome shotgun (WGS) entry which is preliminary data.</text>
</comment>
<evidence type="ECO:0000313" key="7">
    <source>
        <dbReference type="EMBL" id="CUU76892.1"/>
    </source>
</evidence>
<accession>A0A855NFR1</accession>
<dbReference type="AlphaFoldDB" id="A0A855NFR1"/>
<evidence type="ECO:0000313" key="10">
    <source>
        <dbReference type="Proteomes" id="UP000052257"/>
    </source>
</evidence>
<reference evidence="9 10" key="1">
    <citation type="submission" date="2015-11" db="EMBL/GenBank/DDBJ databases">
        <authorList>
            <consortium name="Pathogen Informatics"/>
        </authorList>
    </citation>
    <scope>NUCLEOTIDE SEQUENCE [LARGE SCALE GENOMIC DNA]</scope>
    <source>
        <strain evidence="7 9">006A-0059</strain>
        <strain evidence="6 10">006A-0191</strain>
    </source>
</reference>
<dbReference type="SUPFAM" id="SSF74942">
    <property type="entry name" value="YhbC-like, C-terminal domain"/>
    <property type="match status" value="1"/>
</dbReference>
<proteinExistence type="inferred from homology"/>
<dbReference type="EMBL" id="FAUW01000001">
    <property type="protein sequence ID" value="CUU72319.1"/>
    <property type="molecule type" value="Genomic_DNA"/>
</dbReference>
<feature type="domain" description="Ribosome maturation factor RimP C-terminal" evidence="5">
    <location>
        <begin position="78"/>
        <end position="139"/>
    </location>
</feature>
<dbReference type="NCBIfam" id="NF011232">
    <property type="entry name" value="PRK14639.1"/>
    <property type="match status" value="1"/>
</dbReference>
<keyword evidence="9" id="KW-1185">Reference proteome</keyword>
<dbReference type="Gene3D" id="2.30.30.180">
    <property type="entry name" value="Ribosome maturation factor RimP, C-terminal domain"/>
    <property type="match status" value="1"/>
</dbReference>
<dbReference type="Proteomes" id="UP000239685">
    <property type="component" value="Unassembled WGS sequence"/>
</dbReference>
<dbReference type="InterPro" id="IPR035956">
    <property type="entry name" value="RimP_N_sf"/>
</dbReference>
<evidence type="ECO:0000256" key="2">
    <source>
        <dbReference type="ARBA" id="ARBA00022517"/>
    </source>
</evidence>
<sequence length="139" mass="15236">MTDLAALVSGCGVNLYDTEIANDNGRTIFRVYITKNGGVNLDDCEAVSRLLSPIYDVMPPVSGDWVLEVSSPGIERKLSKIEHFKASVGELVKISLNDKSELKGKVLSATDDKITVDIDGVSNDIKFVDIKKAKTYIEW</sequence>
<comment type="subcellular location">
    <subcellularLocation>
        <location evidence="3">Cytoplasm</location>
    </subcellularLocation>
</comment>
<keyword evidence="1 3" id="KW-0963">Cytoplasm</keyword>
<dbReference type="Pfam" id="PF17384">
    <property type="entry name" value="DUF150_C"/>
    <property type="match status" value="1"/>
</dbReference>
<evidence type="ECO:0000256" key="1">
    <source>
        <dbReference type="ARBA" id="ARBA00022490"/>
    </source>
</evidence>
<protein>
    <recommendedName>
        <fullName evidence="3">Ribosome maturation factor RimP</fullName>
    </recommendedName>
</protein>
<gene>
    <name evidence="3 6" type="primary">rimP</name>
    <name evidence="8" type="ORF">CDQ78_02360</name>
    <name evidence="7" type="ORF">ERS686654_00809</name>
    <name evidence="6" type="ORF">ERS739220_00411</name>
</gene>
<dbReference type="Proteomes" id="UP000052237">
    <property type="component" value="Unassembled WGS sequence"/>
</dbReference>
<dbReference type="EMBL" id="FAVB01000002">
    <property type="protein sequence ID" value="CUU76892.1"/>
    <property type="molecule type" value="Genomic_DNA"/>
</dbReference>
<name>A0A855NFR1_CAMHY</name>
<dbReference type="InterPro" id="IPR036847">
    <property type="entry name" value="RimP_C_sf"/>
</dbReference>
<dbReference type="GO" id="GO:0006412">
    <property type="term" value="P:translation"/>
    <property type="evidence" value="ECO:0007669"/>
    <property type="project" value="TreeGrafter"/>
</dbReference>
<dbReference type="InterPro" id="IPR003728">
    <property type="entry name" value="Ribosome_maturation_RimP"/>
</dbReference>
<evidence type="ECO:0000313" key="8">
    <source>
        <dbReference type="EMBL" id="PPB72422.1"/>
    </source>
</evidence>
<reference evidence="8 11" key="2">
    <citation type="submission" date="2017-06" db="EMBL/GenBank/DDBJ databases">
        <title>Updating the genomic taxonomy and epidemiology of Campylobacter hyointestinalis; discovery in New Zealand farmed ruminants.</title>
        <authorList>
            <person name="Wilkinson D.A."/>
            <person name="Fayaz A."/>
            <person name="Biggs P.J."/>
            <person name="Midwinter A.C."/>
        </authorList>
    </citation>
    <scope>NUCLEOTIDE SEQUENCE [LARGE SCALE GENOMIC DNA]</scope>
    <source>
        <strain evidence="8 11">S1614a</strain>
    </source>
</reference>
<comment type="function">
    <text evidence="3">Required for maturation of 30S ribosomal subunits.</text>
</comment>
<evidence type="ECO:0000313" key="9">
    <source>
        <dbReference type="Proteomes" id="UP000052237"/>
    </source>
</evidence>
<dbReference type="SUPFAM" id="SSF75420">
    <property type="entry name" value="YhbC-like, N-terminal domain"/>
    <property type="match status" value="1"/>
</dbReference>
<dbReference type="Gene3D" id="3.30.300.70">
    <property type="entry name" value="RimP-like superfamily, N-terminal"/>
    <property type="match status" value="1"/>
</dbReference>
<feature type="domain" description="Ribosome maturation factor RimP N-terminal" evidence="4">
    <location>
        <begin position="5"/>
        <end position="75"/>
    </location>
</feature>
<accession>A0A0S4S543</accession>
<keyword evidence="2 3" id="KW-0690">Ribosome biogenesis</keyword>
<dbReference type="InterPro" id="IPR028998">
    <property type="entry name" value="RimP_C"/>
</dbReference>
<dbReference type="GO" id="GO:0005829">
    <property type="term" value="C:cytosol"/>
    <property type="evidence" value="ECO:0007669"/>
    <property type="project" value="TreeGrafter"/>
</dbReference>
<evidence type="ECO:0000259" key="5">
    <source>
        <dbReference type="Pfam" id="PF17384"/>
    </source>
</evidence>
<dbReference type="Pfam" id="PF02576">
    <property type="entry name" value="RimP_N"/>
    <property type="match status" value="1"/>
</dbReference>
<dbReference type="EMBL" id="NIQP01000002">
    <property type="protein sequence ID" value="PPB72422.1"/>
    <property type="molecule type" value="Genomic_DNA"/>
</dbReference>
<dbReference type="HAMAP" id="MF_01077">
    <property type="entry name" value="RimP"/>
    <property type="match status" value="1"/>
</dbReference>
<dbReference type="CDD" id="cd01734">
    <property type="entry name" value="YlxS_C"/>
    <property type="match status" value="1"/>
</dbReference>
<dbReference type="Proteomes" id="UP000052257">
    <property type="component" value="Unassembled WGS sequence"/>
</dbReference>
<comment type="similarity">
    <text evidence="3">Belongs to the RimP family.</text>
</comment>
<dbReference type="GO" id="GO:0000028">
    <property type="term" value="P:ribosomal small subunit assembly"/>
    <property type="evidence" value="ECO:0007669"/>
    <property type="project" value="TreeGrafter"/>
</dbReference>
<evidence type="ECO:0000259" key="4">
    <source>
        <dbReference type="Pfam" id="PF02576"/>
    </source>
</evidence>
<dbReference type="InterPro" id="IPR028989">
    <property type="entry name" value="RimP_N"/>
</dbReference>
<dbReference type="PANTHER" id="PTHR33867:SF1">
    <property type="entry name" value="RIBOSOME MATURATION FACTOR RIMP"/>
    <property type="match status" value="1"/>
</dbReference>
<dbReference type="RefSeq" id="WP_034962027.1">
    <property type="nucleotide sequence ID" value="NZ_CBCRTP010000005.1"/>
</dbReference>